<dbReference type="Pfam" id="PF17038">
    <property type="entry name" value="CBP_BcsN"/>
    <property type="match status" value="1"/>
</dbReference>
<dbReference type="InterPro" id="IPR031482">
    <property type="entry name" value="CBP_BcsN"/>
</dbReference>
<feature type="signal peptide" evidence="2">
    <location>
        <begin position="1"/>
        <end position="23"/>
    </location>
</feature>
<gene>
    <name evidence="3" type="ORF">GCM10011335_53360</name>
</gene>
<evidence type="ECO:0000256" key="2">
    <source>
        <dbReference type="SAM" id="SignalP"/>
    </source>
</evidence>
<keyword evidence="2" id="KW-0732">Signal</keyword>
<feature type="region of interest" description="Disordered" evidence="1">
    <location>
        <begin position="219"/>
        <end position="329"/>
    </location>
</feature>
<proteinExistence type="predicted"/>
<dbReference type="EMBL" id="BMJJ01000025">
    <property type="protein sequence ID" value="GGD44055.1"/>
    <property type="molecule type" value="Genomic_DNA"/>
</dbReference>
<name>A0A916YGA4_9HYPH</name>
<accession>A0A916YGA4</accession>
<evidence type="ECO:0000256" key="1">
    <source>
        <dbReference type="SAM" id="MobiDB-lite"/>
    </source>
</evidence>
<protein>
    <recommendedName>
        <fullName evidence="5">Cellulose biosynthesis protein BcsN</fullName>
    </recommendedName>
</protein>
<feature type="compositionally biased region" description="Low complexity" evidence="1">
    <location>
        <begin position="293"/>
        <end position="312"/>
    </location>
</feature>
<comment type="caution">
    <text evidence="3">The sequence shown here is derived from an EMBL/GenBank/DDBJ whole genome shotgun (WGS) entry which is preliminary data.</text>
</comment>
<dbReference type="AlphaFoldDB" id="A0A916YGA4"/>
<reference evidence="3" key="2">
    <citation type="submission" date="2020-09" db="EMBL/GenBank/DDBJ databases">
        <authorList>
            <person name="Sun Q."/>
            <person name="Zhou Y."/>
        </authorList>
    </citation>
    <scope>NUCLEOTIDE SEQUENCE</scope>
    <source>
        <strain evidence="3">CGMCC 1.15493</strain>
    </source>
</reference>
<feature type="chain" id="PRO_5038078094" description="Cellulose biosynthesis protein BcsN" evidence="2">
    <location>
        <begin position="24"/>
        <end position="329"/>
    </location>
</feature>
<feature type="compositionally biased region" description="Pro residues" evidence="1">
    <location>
        <begin position="271"/>
        <end position="287"/>
    </location>
</feature>
<dbReference type="Proteomes" id="UP000613160">
    <property type="component" value="Unassembled WGS sequence"/>
</dbReference>
<organism evidence="3 4">
    <name type="scientific">Aureimonas glaciei</name>
    <dbReference type="NCBI Taxonomy" id="1776957"/>
    <lineage>
        <taxon>Bacteria</taxon>
        <taxon>Pseudomonadati</taxon>
        <taxon>Pseudomonadota</taxon>
        <taxon>Alphaproteobacteria</taxon>
        <taxon>Hyphomicrobiales</taxon>
        <taxon>Aurantimonadaceae</taxon>
        <taxon>Aureimonas</taxon>
    </lineage>
</organism>
<keyword evidence="4" id="KW-1185">Reference proteome</keyword>
<evidence type="ECO:0000313" key="3">
    <source>
        <dbReference type="EMBL" id="GGD44055.1"/>
    </source>
</evidence>
<evidence type="ECO:0008006" key="5">
    <source>
        <dbReference type="Google" id="ProtNLM"/>
    </source>
</evidence>
<sequence length="329" mass="33690">MRLPVRAGFLGLAALAASAFLSACGVTGQPQLSSPRQSVELEEAFALPPPGGPALVAVVEQRYPNATEQKILLQGDGRSVGQNYLLVRFFGPVGSDVPYRTALSDRPIASTNMSAEMRKALPGIAMGRSPLFVQNRYGPFGYAVGTAPSGDTCLYAWQRISDIASAPRLFSPKGSIQIRLRLCSASAGAEELLMVMYGFTIKAAFGDAGWNPYGSPDGPDASLGKAGAPIYPSDPRDLDPEVVFEPAPPPAAPASRPARRPKPPAAAVVTPAPPLPAPIGPAIPAPPTGLSSDAGTGDAPAGAAGPDTAATTVPSPPTCATGEPTRTPC</sequence>
<reference evidence="3" key="1">
    <citation type="journal article" date="2014" name="Int. J. Syst. Evol. Microbiol.">
        <title>Complete genome sequence of Corynebacterium casei LMG S-19264T (=DSM 44701T), isolated from a smear-ripened cheese.</title>
        <authorList>
            <consortium name="US DOE Joint Genome Institute (JGI-PGF)"/>
            <person name="Walter F."/>
            <person name="Albersmeier A."/>
            <person name="Kalinowski J."/>
            <person name="Ruckert C."/>
        </authorList>
    </citation>
    <scope>NUCLEOTIDE SEQUENCE</scope>
    <source>
        <strain evidence="3">CGMCC 1.15493</strain>
    </source>
</reference>
<dbReference type="PROSITE" id="PS51257">
    <property type="entry name" value="PROKAR_LIPOPROTEIN"/>
    <property type="match status" value="1"/>
</dbReference>
<evidence type="ECO:0000313" key="4">
    <source>
        <dbReference type="Proteomes" id="UP000613160"/>
    </source>
</evidence>